<gene>
    <name evidence="1" type="ORF">OIU84_014588</name>
</gene>
<protein>
    <submittedName>
        <fullName evidence="1">Uncharacterized protein</fullName>
    </submittedName>
</protein>
<dbReference type="AlphaFoldDB" id="A0AAD6JCA7"/>
<keyword evidence="2" id="KW-1185">Reference proteome</keyword>
<organism evidence="1 2">
    <name type="scientific">Salix udensis</name>
    <dbReference type="NCBI Taxonomy" id="889485"/>
    <lineage>
        <taxon>Eukaryota</taxon>
        <taxon>Viridiplantae</taxon>
        <taxon>Streptophyta</taxon>
        <taxon>Embryophyta</taxon>
        <taxon>Tracheophyta</taxon>
        <taxon>Spermatophyta</taxon>
        <taxon>Magnoliopsida</taxon>
        <taxon>eudicotyledons</taxon>
        <taxon>Gunneridae</taxon>
        <taxon>Pentapetalae</taxon>
        <taxon>rosids</taxon>
        <taxon>fabids</taxon>
        <taxon>Malpighiales</taxon>
        <taxon>Salicaceae</taxon>
        <taxon>Saliceae</taxon>
        <taxon>Salix</taxon>
    </lineage>
</organism>
<evidence type="ECO:0000313" key="2">
    <source>
        <dbReference type="Proteomes" id="UP001162972"/>
    </source>
</evidence>
<reference evidence="1 2" key="1">
    <citation type="journal article" date="2023" name="Int. J. Mol. Sci.">
        <title>De Novo Assembly and Annotation of 11 Diverse Shrub Willow (Salix) Genomes Reveals Novel Gene Organization in Sex-Linked Regions.</title>
        <authorList>
            <person name="Hyden B."/>
            <person name="Feng K."/>
            <person name="Yates T.B."/>
            <person name="Jawdy S."/>
            <person name="Cereghino C."/>
            <person name="Smart L.B."/>
            <person name="Muchero W."/>
        </authorList>
    </citation>
    <scope>NUCLEOTIDE SEQUENCE [LARGE SCALE GENOMIC DNA]</scope>
    <source>
        <tissue evidence="1">Shoot tip</tissue>
    </source>
</reference>
<dbReference type="Proteomes" id="UP001162972">
    <property type="component" value="Chromosome 4"/>
</dbReference>
<name>A0AAD6JCA7_9ROSI</name>
<sequence>MSGFDLSREIFMSLKPRPTNHILNEALLTSSSEGPFFLNQPRLKNEGNFKRSHLPIALLPKRPMNMPTAMNRKIPRRVLEPSFTPKWAGFTVDQKASLFFNLLKTLIESRKTSRVFSQSCKRSTNNNRIC</sequence>
<comment type="caution">
    <text evidence="1">The sequence shown here is derived from an EMBL/GenBank/DDBJ whole genome shotgun (WGS) entry which is preliminary data.</text>
</comment>
<proteinExistence type="predicted"/>
<evidence type="ECO:0000313" key="1">
    <source>
        <dbReference type="EMBL" id="KAJ6402516.1"/>
    </source>
</evidence>
<dbReference type="EMBL" id="JAPFFJ010000018">
    <property type="protein sequence ID" value="KAJ6402516.1"/>
    <property type="molecule type" value="Genomic_DNA"/>
</dbReference>
<accession>A0AAD6JCA7</accession>